<dbReference type="RefSeq" id="WP_121699667.1">
    <property type="nucleotide sequence ID" value="NZ_JBCLPP010000017.1"/>
</dbReference>
<dbReference type="Pfam" id="PF00004">
    <property type="entry name" value="AAA"/>
    <property type="match status" value="1"/>
</dbReference>
<proteinExistence type="predicted"/>
<gene>
    <name evidence="2" type="ORF">AAK873_07515</name>
</gene>
<dbReference type="Proteomes" id="UP001565200">
    <property type="component" value="Unassembled WGS sequence"/>
</dbReference>
<comment type="caution">
    <text evidence="2">The sequence shown here is derived from an EMBL/GenBank/DDBJ whole genome shotgun (WGS) entry which is preliminary data.</text>
</comment>
<dbReference type="SUPFAM" id="SSF52540">
    <property type="entry name" value="P-loop containing nucleoside triphosphate hydrolases"/>
    <property type="match status" value="1"/>
</dbReference>
<sequence length="1424" mass="165222">MSDRELIPNVNVTESSKLDSRSIRFLKTFFPDDLVDCCQLQEGGTLPNIDGYLDILCPDGTAREKVVVQVKHLTYPEKNGDVYYDIPQSIYAYAERHKGELVLFIACDYERKKIYWRNISETSIEEFRNKSDHIQNTARYHFLDSEKCSENNVKETIELWRELYKKKMDSIKDDRKLADQFASKQRMCFNLISSELHGVKDSHIYRYQVDEVMQWITKDISRNEKSICLLAGDAGVGKSAVLKELISKNRNDGIKYLCIKADSIDDNGNPITLGELRDTLAYYSSSAENVILIIDQIDALSQSLTNDRTHLNMTMAVLSSLEDWTNVKAVVSCRKYDLEYDSVLNSLKDKSTIIEIGELSDEEVAMALDKLEEGLIKKVDCVTAKILRTVQVLNSFSILFQRNKSRINFNSQIELYDALWDTIVLDSSSQYDLEIREDLMYKIADTIRGTGTLHPQFAPTSHQKQAYEYLASNGLIRREGCAVSFFHQSFYEYTLARHYSENNSLFATDIKKEIQGLEVRSMVKAVLDFKRGHDVTKFVEEARSILMDSDIRLHLKLLTLSVLAFVNNPSCGEKLLITEVCQKDGKMLSYFLRGAGSISWFITIRNILNRMMPELRKTDELFFPIISCLSRYAFSKPEYVYDMINRIQDQESRLFAVAYILREHNDYSQPCVLKAYAETQSQNAFFVVNLIQDAIHSNSEFAMEETEKLILDCFMSDDSCNKHEQYELAEVLCPKLSVEYPKELLRILHNCICNTVYKTAQNGYYGFSTTKAFDRISMDTTNGKLLKIYEDLLIRYSHDETIVRPLVVELMSLNNETTLSLAFSAIAVAPEPYDDLIRPLLVNNEQIEGYLHGDVEFFFLKMLRAWYDTLNENDAEWYQRLLLSYKSEFDFRYAKERKWSRFLCPHLWWNKWELICNTLPEDHMLPELKRCYQELMRRFGRKYEVECPNHCVTMAKVCGGVVSSEKYERWPLSNWLSSFLKLGEYKWREGRNPISQGEHANAFKKCVTANPNKFYNFVFEISTLDDISDMYKVAGLEGLFAGGINPNSLWNLAELYITEAFAKSDSYTFSQIVEYYIKEENSHIDGIMELCKTLTIAPFMENDSIIINEDSNKDMGRRATDLLTKGMNSYQGRAAELLVHMCTLPSRRSEVYEFFVNCSSTLHECVKTVPLYYLNIEGYFDKELYFRMLKPLLSSMGVEALYIRANVIQWCFYHKNDIVSDFINCIEHDSSSHELLVQIYFYGSVGGDDSEECENRLEKILDADNEDIVAKIVEISMKSYENAEYRGLSMRFLERYATDYRGKVVNAYSWHCNSLPIEAFDWYCGIVKTNMGKKGREIYNQLKYVKKCISAYPVQSYKFISSQRYSDIDGVNMVDDEIVKILLEIYKKLRQDENTDAMNELLDLFDEYIYRDNRVLKNAVSLLS</sequence>
<accession>A0ABV4CVQ5</accession>
<dbReference type="Gene3D" id="3.40.50.300">
    <property type="entry name" value="P-loop containing nucleotide triphosphate hydrolases"/>
    <property type="match status" value="1"/>
</dbReference>
<name>A0ABV4CVQ5_9BACT</name>
<evidence type="ECO:0000313" key="2">
    <source>
        <dbReference type="EMBL" id="MEY8245463.1"/>
    </source>
</evidence>
<dbReference type="EMBL" id="JBCLPP010000017">
    <property type="protein sequence ID" value="MEY8245463.1"/>
    <property type="molecule type" value="Genomic_DNA"/>
</dbReference>
<feature type="domain" description="ATPase AAA-type core" evidence="1">
    <location>
        <begin position="229"/>
        <end position="328"/>
    </location>
</feature>
<reference evidence="2 3" key="1">
    <citation type="submission" date="2024-03" db="EMBL/GenBank/DDBJ databases">
        <title>Mouse gut bacterial collection (mGBC) of GemPharmatech.</title>
        <authorList>
            <person name="He Y."/>
            <person name="Dong L."/>
            <person name="Wu D."/>
            <person name="Gao X."/>
            <person name="Lin Z."/>
        </authorList>
    </citation>
    <scope>NUCLEOTIDE SEQUENCE [LARGE SCALE GENOMIC DNA]</scope>
    <source>
        <strain evidence="2 3">54-13</strain>
    </source>
</reference>
<evidence type="ECO:0000259" key="1">
    <source>
        <dbReference type="Pfam" id="PF00004"/>
    </source>
</evidence>
<dbReference type="InterPro" id="IPR027417">
    <property type="entry name" value="P-loop_NTPase"/>
</dbReference>
<protein>
    <submittedName>
        <fullName evidence="2">AAA family ATPase</fullName>
    </submittedName>
</protein>
<organism evidence="2 3">
    <name type="scientific">Heminiphilus faecis</name>
    <dbReference type="NCBI Taxonomy" id="2601703"/>
    <lineage>
        <taxon>Bacteria</taxon>
        <taxon>Pseudomonadati</taxon>
        <taxon>Bacteroidota</taxon>
        <taxon>Bacteroidia</taxon>
        <taxon>Bacteroidales</taxon>
        <taxon>Muribaculaceae</taxon>
        <taxon>Heminiphilus</taxon>
    </lineage>
</organism>
<evidence type="ECO:0000313" key="3">
    <source>
        <dbReference type="Proteomes" id="UP001565200"/>
    </source>
</evidence>
<dbReference type="InterPro" id="IPR003959">
    <property type="entry name" value="ATPase_AAA_core"/>
</dbReference>
<keyword evidence="3" id="KW-1185">Reference proteome</keyword>